<keyword evidence="3" id="KW-0434">Leukotriene biosynthesis</keyword>
<dbReference type="InterPro" id="IPR001446">
    <property type="entry name" value="5_LipOase_AP"/>
</dbReference>
<accession>A0A8S4N824</accession>
<reference evidence="8" key="1">
    <citation type="submission" date="2022-03" db="EMBL/GenBank/DDBJ databases">
        <authorList>
            <person name="Martin C."/>
        </authorList>
    </citation>
    <scope>NUCLEOTIDE SEQUENCE</scope>
</reference>
<feature type="transmembrane region" description="Helical" evidence="7">
    <location>
        <begin position="114"/>
        <end position="141"/>
    </location>
</feature>
<dbReference type="Gene3D" id="1.20.120.550">
    <property type="entry name" value="Membrane associated eicosanoid/glutathione metabolism-like domain"/>
    <property type="match status" value="1"/>
</dbReference>
<keyword evidence="6 7" id="KW-0472">Membrane</keyword>
<proteinExistence type="predicted"/>
<evidence type="ECO:0000256" key="7">
    <source>
        <dbReference type="SAM" id="Phobius"/>
    </source>
</evidence>
<dbReference type="Pfam" id="PF01124">
    <property type="entry name" value="MAPEG"/>
    <property type="match status" value="1"/>
</dbReference>
<keyword evidence="9" id="KW-1185">Reference proteome</keyword>
<dbReference type="PANTHER" id="PTHR10250:SF15">
    <property type="entry name" value="MICROSOMAL GLUTATHIONE S-TRANSFERASE-RELATED"/>
    <property type="match status" value="1"/>
</dbReference>
<dbReference type="SUPFAM" id="SSF161084">
    <property type="entry name" value="MAPEG domain-like"/>
    <property type="match status" value="1"/>
</dbReference>
<keyword evidence="2 7" id="KW-0812">Transmembrane</keyword>
<comment type="subcellular location">
    <subcellularLocation>
        <location evidence="1">Endoplasmic reticulum membrane</location>
        <topology evidence="1">Multi-pass membrane protein</topology>
    </subcellularLocation>
</comment>
<dbReference type="Proteomes" id="UP000749559">
    <property type="component" value="Unassembled WGS sequence"/>
</dbReference>
<evidence type="ECO:0008006" key="10">
    <source>
        <dbReference type="Google" id="ProtNLM"/>
    </source>
</evidence>
<dbReference type="InterPro" id="IPR023352">
    <property type="entry name" value="MAPEG-like_dom_sf"/>
</dbReference>
<protein>
    <recommendedName>
        <fullName evidence="10">Microsomal glutathione S-transferase 2</fullName>
    </recommendedName>
</protein>
<dbReference type="GO" id="GO:0005789">
    <property type="term" value="C:endoplasmic reticulum membrane"/>
    <property type="evidence" value="ECO:0007669"/>
    <property type="project" value="UniProtKB-SubCell"/>
</dbReference>
<feature type="transmembrane region" description="Helical" evidence="7">
    <location>
        <begin position="12"/>
        <end position="29"/>
    </location>
</feature>
<evidence type="ECO:0000256" key="6">
    <source>
        <dbReference type="ARBA" id="ARBA00023136"/>
    </source>
</evidence>
<name>A0A8S4N824_OWEFU</name>
<dbReference type="GO" id="GO:0004602">
    <property type="term" value="F:glutathione peroxidase activity"/>
    <property type="evidence" value="ECO:0007669"/>
    <property type="project" value="TreeGrafter"/>
</dbReference>
<evidence type="ECO:0000256" key="1">
    <source>
        <dbReference type="ARBA" id="ARBA00004477"/>
    </source>
</evidence>
<organism evidence="8 9">
    <name type="scientific">Owenia fusiformis</name>
    <name type="common">Polychaete worm</name>
    <dbReference type="NCBI Taxonomy" id="6347"/>
    <lineage>
        <taxon>Eukaryota</taxon>
        <taxon>Metazoa</taxon>
        <taxon>Spiralia</taxon>
        <taxon>Lophotrochozoa</taxon>
        <taxon>Annelida</taxon>
        <taxon>Polychaeta</taxon>
        <taxon>Sedentaria</taxon>
        <taxon>Canalipalpata</taxon>
        <taxon>Sabellida</taxon>
        <taxon>Oweniida</taxon>
        <taxon>Oweniidae</taxon>
        <taxon>Owenia</taxon>
    </lineage>
</organism>
<keyword evidence="4" id="KW-0256">Endoplasmic reticulum</keyword>
<dbReference type="InterPro" id="IPR001129">
    <property type="entry name" value="Membr-assoc_MAPEG"/>
</dbReference>
<dbReference type="GO" id="GO:0008047">
    <property type="term" value="F:enzyme activator activity"/>
    <property type="evidence" value="ECO:0007669"/>
    <property type="project" value="InterPro"/>
</dbReference>
<keyword evidence="5 7" id="KW-1133">Transmembrane helix</keyword>
<feature type="non-terminal residue" evidence="8">
    <location>
        <position position="163"/>
    </location>
</feature>
<dbReference type="GO" id="GO:0004464">
    <property type="term" value="F:leukotriene-C4 synthase activity"/>
    <property type="evidence" value="ECO:0007669"/>
    <property type="project" value="TreeGrafter"/>
</dbReference>
<evidence type="ECO:0000256" key="3">
    <source>
        <dbReference type="ARBA" id="ARBA00022751"/>
    </source>
</evidence>
<dbReference type="InterPro" id="IPR050997">
    <property type="entry name" value="MAPEG"/>
</dbReference>
<dbReference type="AlphaFoldDB" id="A0A8S4N824"/>
<evidence type="ECO:0000256" key="2">
    <source>
        <dbReference type="ARBA" id="ARBA00022692"/>
    </source>
</evidence>
<dbReference type="GO" id="GO:0019370">
    <property type="term" value="P:leukotriene biosynthetic process"/>
    <property type="evidence" value="ECO:0007669"/>
    <property type="project" value="UniProtKB-KW"/>
</dbReference>
<dbReference type="PANTHER" id="PTHR10250">
    <property type="entry name" value="MICROSOMAL GLUTATHIONE S-TRANSFERASE"/>
    <property type="match status" value="1"/>
</dbReference>
<dbReference type="GO" id="GO:0004364">
    <property type="term" value="F:glutathione transferase activity"/>
    <property type="evidence" value="ECO:0007669"/>
    <property type="project" value="TreeGrafter"/>
</dbReference>
<dbReference type="EMBL" id="CAIIXF020000002">
    <property type="protein sequence ID" value="CAH1776839.1"/>
    <property type="molecule type" value="Genomic_DNA"/>
</dbReference>
<dbReference type="GO" id="GO:0005635">
    <property type="term" value="C:nuclear envelope"/>
    <property type="evidence" value="ECO:0007669"/>
    <property type="project" value="TreeGrafter"/>
</dbReference>
<feature type="transmembrane region" description="Helical" evidence="7">
    <location>
        <begin position="65"/>
        <end position="94"/>
    </location>
</feature>
<evidence type="ECO:0000256" key="5">
    <source>
        <dbReference type="ARBA" id="ARBA00022989"/>
    </source>
</evidence>
<gene>
    <name evidence="8" type="ORF">OFUS_LOCUS3972</name>
</gene>
<dbReference type="FunFam" id="1.20.120.550:FF:000003">
    <property type="entry name" value="Leukotriene C4 synthase"/>
    <property type="match status" value="1"/>
</dbReference>
<evidence type="ECO:0000313" key="8">
    <source>
        <dbReference type="EMBL" id="CAH1776839.1"/>
    </source>
</evidence>
<sequence>VKMAAITLDDLYFVALVTIASAWQLATHAKRMGMSRMKFKIDPPSMEGPPEFLRTIRAQQNGLEFYPIFIVTMWISAIFLHQVPAALVGVLYIYARQNYFNGYIKDAKSRVGPFKMSVMALQLGLVMSLFGLLQMGLLNYAGVNLKMEAIRLYKSVGGPDLMS</sequence>
<comment type="caution">
    <text evidence="8">The sequence shown here is derived from an EMBL/GenBank/DDBJ whole genome shotgun (WGS) entry which is preliminary data.</text>
</comment>
<evidence type="ECO:0000256" key="4">
    <source>
        <dbReference type="ARBA" id="ARBA00022824"/>
    </source>
</evidence>
<evidence type="ECO:0000313" key="9">
    <source>
        <dbReference type="Proteomes" id="UP000749559"/>
    </source>
</evidence>
<dbReference type="PRINTS" id="PR00488">
    <property type="entry name" value="5LPOXGNASEAP"/>
</dbReference>